<dbReference type="Gene3D" id="3.50.50.60">
    <property type="entry name" value="FAD/NAD(P)-binding domain"/>
    <property type="match status" value="1"/>
</dbReference>
<evidence type="ECO:0000256" key="1">
    <source>
        <dbReference type="SAM" id="MobiDB-lite"/>
    </source>
</evidence>
<dbReference type="EMBL" id="BAAAYN010000016">
    <property type="protein sequence ID" value="GAA3386390.1"/>
    <property type="molecule type" value="Genomic_DNA"/>
</dbReference>
<dbReference type="RefSeq" id="WP_345728083.1">
    <property type="nucleotide sequence ID" value="NZ_BAAAYN010000016.1"/>
</dbReference>
<organism evidence="2 3">
    <name type="scientific">Cryptosporangium minutisporangium</name>
    <dbReference type="NCBI Taxonomy" id="113569"/>
    <lineage>
        <taxon>Bacteria</taxon>
        <taxon>Bacillati</taxon>
        <taxon>Actinomycetota</taxon>
        <taxon>Actinomycetes</taxon>
        <taxon>Cryptosporangiales</taxon>
        <taxon>Cryptosporangiaceae</taxon>
        <taxon>Cryptosporangium</taxon>
    </lineage>
</organism>
<keyword evidence="3" id="KW-1185">Reference proteome</keyword>
<dbReference type="InterPro" id="IPR036188">
    <property type="entry name" value="FAD/NAD-bd_sf"/>
</dbReference>
<evidence type="ECO:0000313" key="3">
    <source>
        <dbReference type="Proteomes" id="UP001501676"/>
    </source>
</evidence>
<accession>A0ABP6SW25</accession>
<dbReference type="Proteomes" id="UP001501676">
    <property type="component" value="Unassembled WGS sequence"/>
</dbReference>
<protein>
    <submittedName>
        <fullName evidence="2">Uncharacterized protein</fullName>
    </submittedName>
</protein>
<evidence type="ECO:0000313" key="2">
    <source>
        <dbReference type="EMBL" id="GAA3386390.1"/>
    </source>
</evidence>
<name>A0ABP6SW25_9ACTN</name>
<gene>
    <name evidence="2" type="ORF">GCM10020369_23540</name>
</gene>
<feature type="region of interest" description="Disordered" evidence="1">
    <location>
        <begin position="136"/>
        <end position="162"/>
    </location>
</feature>
<proteinExistence type="predicted"/>
<sequence length="458" mass="49151">MPDSSLDLVQPSAAIQTVLTAVAADPVAAQGMVAVRDREAEFSSPMTAQLTGVALHTEGRRLADRILDAYWSEESRRQELVQSMSTDREVIIGSGFHAAAYAATRVLAGYPKPLVLESAARPGGTFALTDWPGFRLNSPNRPGGAGPAGDQTTNPNDLPGAPIQAAHLSMDDYSTNTDMGFVIRLTLAQFAEVITDTQIVAVSAEGTGIQVDSATDGPLPAGRIIDARGLGEPKDRDLANGTTVVTFPQFLQRMTDPWPLRGVRSVAVIGGGDSGKCTVESLLGIGPHPRLAAAALDTVDRIDWYSTDLPTTCQQWRQEVRGRYQAIGRYLRPDQFGRRRLTVQPREARPIGLPGSALIDGRTYDLAILCTGYREICIDGLFVEDFDPFLTLGVPVARQHFAMPVFRVGPHARLPFTDRERADGLADIPGNAVSMWRTGPLTAALAATLPAVMTDPVS</sequence>
<dbReference type="SUPFAM" id="SSF51905">
    <property type="entry name" value="FAD/NAD(P)-binding domain"/>
    <property type="match status" value="1"/>
</dbReference>
<comment type="caution">
    <text evidence="2">The sequence shown here is derived from an EMBL/GenBank/DDBJ whole genome shotgun (WGS) entry which is preliminary data.</text>
</comment>
<reference evidence="3" key="1">
    <citation type="journal article" date="2019" name="Int. J. Syst. Evol. Microbiol.">
        <title>The Global Catalogue of Microorganisms (GCM) 10K type strain sequencing project: providing services to taxonomists for standard genome sequencing and annotation.</title>
        <authorList>
            <consortium name="The Broad Institute Genomics Platform"/>
            <consortium name="The Broad Institute Genome Sequencing Center for Infectious Disease"/>
            <person name="Wu L."/>
            <person name="Ma J."/>
        </authorList>
    </citation>
    <scope>NUCLEOTIDE SEQUENCE [LARGE SCALE GENOMIC DNA]</scope>
    <source>
        <strain evidence="3">JCM 9458</strain>
    </source>
</reference>